<feature type="transmembrane region" description="Helical" evidence="6">
    <location>
        <begin position="93"/>
        <end position="112"/>
    </location>
</feature>
<name>A0A9Q0GRG3_9MAGN</name>
<dbReference type="OrthoDB" id="551896at2759"/>
<evidence type="ECO:0000256" key="6">
    <source>
        <dbReference type="SAM" id="Phobius"/>
    </source>
</evidence>
<dbReference type="EMBL" id="JAMYWD010000012">
    <property type="protein sequence ID" value="KAJ4952747.1"/>
    <property type="molecule type" value="Genomic_DNA"/>
</dbReference>
<dbReference type="PANTHER" id="PTHR47119:SF1">
    <property type="entry name" value="PLANT VIRAL-RESPONSE FAMILY PROTEIN"/>
    <property type="match status" value="1"/>
</dbReference>
<evidence type="ECO:0000256" key="3">
    <source>
        <dbReference type="ARBA" id="ARBA00022692"/>
    </source>
</evidence>
<feature type="transmembrane region" description="Helical" evidence="6">
    <location>
        <begin position="162"/>
        <end position="181"/>
    </location>
</feature>
<accession>A0A9Q0GRG3</accession>
<organism evidence="7 8">
    <name type="scientific">Protea cynaroides</name>
    <dbReference type="NCBI Taxonomy" id="273540"/>
    <lineage>
        <taxon>Eukaryota</taxon>
        <taxon>Viridiplantae</taxon>
        <taxon>Streptophyta</taxon>
        <taxon>Embryophyta</taxon>
        <taxon>Tracheophyta</taxon>
        <taxon>Spermatophyta</taxon>
        <taxon>Magnoliopsida</taxon>
        <taxon>Proteales</taxon>
        <taxon>Proteaceae</taxon>
        <taxon>Protea</taxon>
    </lineage>
</organism>
<dbReference type="Pfam" id="PF04819">
    <property type="entry name" value="DUF716"/>
    <property type="match status" value="1"/>
</dbReference>
<evidence type="ECO:0000256" key="4">
    <source>
        <dbReference type="ARBA" id="ARBA00022989"/>
    </source>
</evidence>
<dbReference type="GO" id="GO:0016020">
    <property type="term" value="C:membrane"/>
    <property type="evidence" value="ECO:0007669"/>
    <property type="project" value="UniProtKB-SubCell"/>
</dbReference>
<dbReference type="PANTHER" id="PTHR47119">
    <property type="entry name" value="PLANT VIRAL-RESPONSE FAMILY PROTEIN"/>
    <property type="match status" value="1"/>
</dbReference>
<proteinExistence type="inferred from homology"/>
<dbReference type="Proteomes" id="UP001141806">
    <property type="component" value="Unassembled WGS sequence"/>
</dbReference>
<evidence type="ECO:0000256" key="2">
    <source>
        <dbReference type="ARBA" id="ARBA00006948"/>
    </source>
</evidence>
<dbReference type="AlphaFoldDB" id="A0A9Q0GRG3"/>
<comment type="similarity">
    <text evidence="2">Belongs to the TMEM45 family.</text>
</comment>
<keyword evidence="8" id="KW-1185">Reference proteome</keyword>
<evidence type="ECO:0008006" key="9">
    <source>
        <dbReference type="Google" id="ProtNLM"/>
    </source>
</evidence>
<evidence type="ECO:0000256" key="1">
    <source>
        <dbReference type="ARBA" id="ARBA00004141"/>
    </source>
</evidence>
<comment type="caution">
    <text evidence="7">The sequence shown here is derived from an EMBL/GenBank/DDBJ whole genome shotgun (WGS) entry which is preliminary data.</text>
</comment>
<keyword evidence="4 6" id="KW-1133">Transmembrane helix</keyword>
<keyword evidence="3 6" id="KW-0812">Transmembrane</keyword>
<evidence type="ECO:0000256" key="5">
    <source>
        <dbReference type="ARBA" id="ARBA00023136"/>
    </source>
</evidence>
<feature type="transmembrane region" description="Helical" evidence="6">
    <location>
        <begin position="222"/>
        <end position="243"/>
    </location>
</feature>
<feature type="transmembrane region" description="Helical" evidence="6">
    <location>
        <begin position="193"/>
        <end position="215"/>
    </location>
</feature>
<sequence length="317" mass="35555">MNEGAVSGRKVLYMVDCTFASLLSLGGSETLNSDHYSDKPERERERENHHFVILFLLFHRTIEVIKYRDGFLQGTCSSRDSVLVRFNGKLKYLELYVITIGAFIDMSIELLYSTHLKFFVNGVLNPSHMNDFEHGGMLLMFFIFGLVSLLSQKTRFLPLAEGALCLIASMAFSAEYLLFYFHSTSHKGLEGYYHLLLVILIALCIISTVAGALIPASFPVDLLNGIAITLQGLWFYQTAFTLYGPMMPDGCFLKDDQIMCRSTDSEVRGELLANFQLFSLVLSVLVAVVGSYIFAASRYGHSELNNLHTGEDGLDRN</sequence>
<reference evidence="7" key="1">
    <citation type="journal article" date="2023" name="Plant J.">
        <title>The genome of the king protea, Protea cynaroides.</title>
        <authorList>
            <person name="Chang J."/>
            <person name="Duong T.A."/>
            <person name="Schoeman C."/>
            <person name="Ma X."/>
            <person name="Roodt D."/>
            <person name="Barker N."/>
            <person name="Li Z."/>
            <person name="Van de Peer Y."/>
            <person name="Mizrachi E."/>
        </authorList>
    </citation>
    <scope>NUCLEOTIDE SEQUENCE</scope>
    <source>
        <tissue evidence="7">Young leaves</tissue>
    </source>
</reference>
<protein>
    <recommendedName>
        <fullName evidence="9">Transmembrane protein 45B</fullName>
    </recommendedName>
</protein>
<evidence type="ECO:0000313" key="8">
    <source>
        <dbReference type="Proteomes" id="UP001141806"/>
    </source>
</evidence>
<evidence type="ECO:0000313" key="7">
    <source>
        <dbReference type="EMBL" id="KAJ4952747.1"/>
    </source>
</evidence>
<dbReference type="InterPro" id="IPR006904">
    <property type="entry name" value="DUF716"/>
</dbReference>
<keyword evidence="5 6" id="KW-0472">Membrane</keyword>
<feature type="transmembrane region" description="Helical" evidence="6">
    <location>
        <begin position="132"/>
        <end position="150"/>
    </location>
</feature>
<feature type="transmembrane region" description="Helical" evidence="6">
    <location>
        <begin position="275"/>
        <end position="295"/>
    </location>
</feature>
<comment type="subcellular location">
    <subcellularLocation>
        <location evidence="1">Membrane</location>
        <topology evidence="1">Multi-pass membrane protein</topology>
    </subcellularLocation>
</comment>
<gene>
    <name evidence="7" type="ORF">NE237_029579</name>
</gene>